<sequence length="67" mass="6947">MAKGHARSAITGRYISRAAAARHPRTSVVESGGNKGAGKAYRSAISGRYVTKGTAQRSPNTTVTENG</sequence>
<gene>
    <name evidence="2" type="ORF">ISU07_09600</name>
</gene>
<dbReference type="EMBL" id="JADKPN010000004">
    <property type="protein sequence ID" value="MBF4763378.1"/>
    <property type="molecule type" value="Genomic_DNA"/>
</dbReference>
<feature type="region of interest" description="Disordered" evidence="1">
    <location>
        <begin position="18"/>
        <end position="40"/>
    </location>
</feature>
<evidence type="ECO:0000313" key="3">
    <source>
        <dbReference type="Proteomes" id="UP000640489"/>
    </source>
</evidence>
<organism evidence="2 3">
    <name type="scientific">Nocardioides islandensis</name>
    <dbReference type="NCBI Taxonomy" id="433663"/>
    <lineage>
        <taxon>Bacteria</taxon>
        <taxon>Bacillati</taxon>
        <taxon>Actinomycetota</taxon>
        <taxon>Actinomycetes</taxon>
        <taxon>Propionibacteriales</taxon>
        <taxon>Nocardioidaceae</taxon>
        <taxon>Nocardioides</taxon>
    </lineage>
</organism>
<dbReference type="Proteomes" id="UP000640489">
    <property type="component" value="Unassembled WGS sequence"/>
</dbReference>
<proteinExistence type="predicted"/>
<reference evidence="2" key="1">
    <citation type="submission" date="2020-11" db="EMBL/GenBank/DDBJ databases">
        <title>Nocardioides sp. nov., isolated from Soil of Cynanchum wilfordii Hemsley rhizosphere.</title>
        <authorList>
            <person name="Lee J.-S."/>
            <person name="Suh M.K."/>
            <person name="Kim J.-S."/>
        </authorList>
    </citation>
    <scope>NUCLEOTIDE SEQUENCE</scope>
    <source>
        <strain evidence="2">KCTC 19275</strain>
    </source>
</reference>
<name>A0A930YE52_9ACTN</name>
<protein>
    <submittedName>
        <fullName evidence="2">Uncharacterized protein</fullName>
    </submittedName>
</protein>
<keyword evidence="3" id="KW-1185">Reference proteome</keyword>
<dbReference type="AlphaFoldDB" id="A0A930YE52"/>
<evidence type="ECO:0000256" key="1">
    <source>
        <dbReference type="SAM" id="MobiDB-lite"/>
    </source>
</evidence>
<accession>A0A930YE52</accession>
<evidence type="ECO:0000313" key="2">
    <source>
        <dbReference type="EMBL" id="MBF4763378.1"/>
    </source>
</evidence>
<dbReference type="RefSeq" id="WP_194706562.1">
    <property type="nucleotide sequence ID" value="NZ_JADKPN010000004.1"/>
</dbReference>
<comment type="caution">
    <text evidence="2">The sequence shown here is derived from an EMBL/GenBank/DDBJ whole genome shotgun (WGS) entry which is preliminary data.</text>
</comment>